<protein>
    <submittedName>
        <fullName evidence="1">tRNA pseudouridine(31) synthase</fullName>
    </submittedName>
</protein>
<organism evidence="1 2">
    <name type="scientific">[Candida] jaroonii</name>
    <dbReference type="NCBI Taxonomy" id="467808"/>
    <lineage>
        <taxon>Eukaryota</taxon>
        <taxon>Fungi</taxon>
        <taxon>Dikarya</taxon>
        <taxon>Ascomycota</taxon>
        <taxon>Saccharomycotina</taxon>
        <taxon>Pichiomycetes</taxon>
        <taxon>Debaryomycetaceae</taxon>
        <taxon>Yamadazyma</taxon>
    </lineage>
</organism>
<name>A0ACA9Y804_9ASCO</name>
<reference evidence="1" key="1">
    <citation type="submission" date="2022-06" db="EMBL/GenBank/DDBJ databases">
        <authorList>
            <person name="Legras J.-L."/>
            <person name="Devillers H."/>
            <person name="Grondin C."/>
        </authorList>
    </citation>
    <scope>NUCLEOTIDE SEQUENCE</scope>
    <source>
        <strain evidence="1">CLIB 1444</strain>
    </source>
</reference>
<accession>A0ACA9Y804</accession>
<keyword evidence="2" id="KW-1185">Reference proteome</keyword>
<gene>
    <name evidence="1" type="ORF">CLIB1444_05S04258</name>
</gene>
<dbReference type="Proteomes" id="UP001152531">
    <property type="component" value="Unassembled WGS sequence"/>
</dbReference>
<evidence type="ECO:0000313" key="1">
    <source>
        <dbReference type="EMBL" id="CAH6721131.1"/>
    </source>
</evidence>
<proteinExistence type="predicted"/>
<dbReference type="EMBL" id="CALSDN010000005">
    <property type="protein sequence ID" value="CAH6721131.1"/>
    <property type="molecule type" value="Genomic_DNA"/>
</dbReference>
<sequence>MTYVIENSIRRVVPYYKLYQTHIKTRWEGRTLTDVFTKEFGQSESQVNKEIEENKLYVISRCGFKDQSEYKGSDVYTRLIAKNDVICNLKHIHEPEVSDNGIEIVHESDDLLVVNKPPGIPTHPTSSYRYNSVLEILKNDLGIDLWTTHRLDKVTTGILIFGKNKASAVDIMDKISRKDITTKEYFARVKGEFPEGKIRYTCPVFLVNANGGYLMPSTVPLNTTTKFERIKYNSDLDESIVKCFPISGKMHQIRIHLRNLGHPISDDFFYHDSLKNTIEMEIYKHVFLKYPSLDKYSKDDSNDDDTQIGDEEMISFSPLISESIKQDLENLKKQSSERIESYKKGKMCEDCGKELMEPDPKKSSIYLHAFHYKFPEFEFQTSSPSWCDI</sequence>
<evidence type="ECO:0000313" key="2">
    <source>
        <dbReference type="Proteomes" id="UP001152531"/>
    </source>
</evidence>
<comment type="caution">
    <text evidence="1">The sequence shown here is derived from an EMBL/GenBank/DDBJ whole genome shotgun (WGS) entry which is preliminary data.</text>
</comment>